<dbReference type="GeneID" id="95988552"/>
<gene>
    <name evidence="3" type="ORF">Q8F55_007509</name>
</gene>
<evidence type="ECO:0000259" key="2">
    <source>
        <dbReference type="Pfam" id="PF13840"/>
    </source>
</evidence>
<dbReference type="InterPro" id="IPR051719">
    <property type="entry name" value="CASTOR_mTORC1"/>
</dbReference>
<dbReference type="Gene3D" id="3.30.2130.10">
    <property type="entry name" value="VC0802-like"/>
    <property type="match status" value="2"/>
</dbReference>
<dbReference type="Pfam" id="PF13840">
    <property type="entry name" value="ACT_7"/>
    <property type="match status" value="1"/>
</dbReference>
<accession>A0ABR3PTR0</accession>
<sequence length="494" mass="53542">MAQISISALADPVSIVHIPVDVAQAYATQLYWTINRAPADSAAFFNLTSNRIEISVFAAVPLIESEWGCPETGPVRVHSKWRVFHLGSGETELLSSSNYDSPNIRHVSAPLAAAGISILYQSTYTGDFLLVKNGDFDRASSIFALCGWQVSAETASVSPLPRRLSSHRLSQPLLSLALEQPQPDTPPEHEITVLNGALACVGLKEIDSRIVEKLRNLMVWPERVIDEIEADAEPDDAQLHHRHRPFISYTRTEDDGVSIISEVRILRALLIDKDDMWDATGFRSELEGETDVEDELDEDVFVSSPVRPPLAVDEQPLPAPDRGAATPTRATFRNAPTSPTTPTDSGATTPRYKFDHALGFTPLPVHQRTQSEGVAPGPPDDARRRRNTDAVLPPPRPPPSDSGASLPSELGVGKRKRCLQLDLRGVAGASGGPVHMDRSGLVLQFSNVLESSQVRMLYNSTTHTANILVRARDVHLAKRLLSGGEGAGAGADAA</sequence>
<organism evidence="3 4">
    <name type="scientific">Vanrija albida</name>
    <dbReference type="NCBI Taxonomy" id="181172"/>
    <lineage>
        <taxon>Eukaryota</taxon>
        <taxon>Fungi</taxon>
        <taxon>Dikarya</taxon>
        <taxon>Basidiomycota</taxon>
        <taxon>Agaricomycotina</taxon>
        <taxon>Tremellomycetes</taxon>
        <taxon>Trichosporonales</taxon>
        <taxon>Trichosporonaceae</taxon>
        <taxon>Vanrija</taxon>
    </lineage>
</organism>
<proteinExistence type="predicted"/>
<comment type="caution">
    <text evidence="3">The sequence shown here is derived from an EMBL/GenBank/DDBJ whole genome shotgun (WGS) entry which is preliminary data.</text>
</comment>
<name>A0ABR3PTR0_9TREE</name>
<feature type="region of interest" description="Disordered" evidence="1">
    <location>
        <begin position="307"/>
        <end position="409"/>
    </location>
</feature>
<protein>
    <recommendedName>
        <fullName evidence="2">CASTOR ACT domain-containing protein</fullName>
    </recommendedName>
</protein>
<dbReference type="Proteomes" id="UP001565368">
    <property type="component" value="Unassembled WGS sequence"/>
</dbReference>
<dbReference type="PANTHER" id="PTHR31131">
    <property type="entry name" value="CHROMOSOME 1, WHOLE GENOME SHOTGUN SEQUENCE"/>
    <property type="match status" value="1"/>
</dbReference>
<dbReference type="EMBL" id="JBBXJM010000006">
    <property type="protein sequence ID" value="KAL1405831.1"/>
    <property type="molecule type" value="Genomic_DNA"/>
</dbReference>
<evidence type="ECO:0000313" key="4">
    <source>
        <dbReference type="Proteomes" id="UP001565368"/>
    </source>
</evidence>
<keyword evidence="4" id="KW-1185">Reference proteome</keyword>
<dbReference type="SUPFAM" id="SSF55021">
    <property type="entry name" value="ACT-like"/>
    <property type="match status" value="1"/>
</dbReference>
<dbReference type="InterPro" id="IPR045865">
    <property type="entry name" value="ACT-like_dom_sf"/>
</dbReference>
<reference evidence="3 4" key="1">
    <citation type="submission" date="2023-08" db="EMBL/GenBank/DDBJ databases">
        <title>Annotated Genome Sequence of Vanrija albida AlHP1.</title>
        <authorList>
            <person name="Herzog R."/>
        </authorList>
    </citation>
    <scope>NUCLEOTIDE SEQUENCE [LARGE SCALE GENOMIC DNA]</scope>
    <source>
        <strain evidence="3 4">AlHP1</strain>
    </source>
</reference>
<evidence type="ECO:0000256" key="1">
    <source>
        <dbReference type="SAM" id="MobiDB-lite"/>
    </source>
</evidence>
<evidence type="ECO:0000313" key="3">
    <source>
        <dbReference type="EMBL" id="KAL1405831.1"/>
    </source>
</evidence>
<dbReference type="RefSeq" id="XP_069205775.1">
    <property type="nucleotide sequence ID" value="XM_069355934.1"/>
</dbReference>
<dbReference type="InterPro" id="IPR027795">
    <property type="entry name" value="CASTOR_ACT_dom"/>
</dbReference>
<dbReference type="PANTHER" id="PTHR31131:SF6">
    <property type="entry name" value="CASTOR ACT DOMAIN-CONTAINING PROTEIN"/>
    <property type="match status" value="1"/>
</dbReference>
<feature type="domain" description="CASTOR ACT" evidence="2">
    <location>
        <begin position="107"/>
        <end position="142"/>
    </location>
</feature>
<feature type="compositionally biased region" description="Polar residues" evidence="1">
    <location>
        <begin position="328"/>
        <end position="348"/>
    </location>
</feature>